<evidence type="ECO:0000259" key="2">
    <source>
        <dbReference type="Pfam" id="PF01243"/>
    </source>
</evidence>
<keyword evidence="4" id="KW-1185">Reference proteome</keyword>
<dbReference type="GO" id="GO:0016627">
    <property type="term" value="F:oxidoreductase activity, acting on the CH-CH group of donors"/>
    <property type="evidence" value="ECO:0007669"/>
    <property type="project" value="TreeGrafter"/>
</dbReference>
<dbReference type="Pfam" id="PF01243">
    <property type="entry name" value="PNPOx_N"/>
    <property type="match status" value="1"/>
</dbReference>
<dbReference type="GO" id="GO:0005829">
    <property type="term" value="C:cytosol"/>
    <property type="evidence" value="ECO:0007669"/>
    <property type="project" value="TreeGrafter"/>
</dbReference>
<evidence type="ECO:0000313" key="4">
    <source>
        <dbReference type="Proteomes" id="UP000535543"/>
    </source>
</evidence>
<dbReference type="InterPro" id="IPR052019">
    <property type="entry name" value="F420H2_bilvrd_red/Heme_oxyg"/>
</dbReference>
<keyword evidence="1" id="KW-0560">Oxidoreductase</keyword>
<dbReference type="InterPro" id="IPR019965">
    <property type="entry name" value="PPOX_F420-dep_Rv2061_put"/>
</dbReference>
<accession>A0A848KP77</accession>
<dbReference type="PANTHER" id="PTHR35176">
    <property type="entry name" value="HEME OXYGENASE HI_0854-RELATED"/>
    <property type="match status" value="1"/>
</dbReference>
<dbReference type="InterPro" id="IPR011576">
    <property type="entry name" value="Pyridox_Oxase_N"/>
</dbReference>
<dbReference type="Gene3D" id="2.30.110.10">
    <property type="entry name" value="Electron Transport, Fmn-binding Protein, Chain A"/>
    <property type="match status" value="1"/>
</dbReference>
<evidence type="ECO:0000313" key="3">
    <source>
        <dbReference type="EMBL" id="NMN98744.1"/>
    </source>
</evidence>
<dbReference type="GO" id="GO:0070967">
    <property type="term" value="F:coenzyme F420 binding"/>
    <property type="evidence" value="ECO:0007669"/>
    <property type="project" value="TreeGrafter"/>
</dbReference>
<dbReference type="NCBIfam" id="TIGR03666">
    <property type="entry name" value="Rv2061_F420"/>
    <property type="match status" value="1"/>
</dbReference>
<reference evidence="3 4" key="2">
    <citation type="submission" date="2020-06" db="EMBL/GenBank/DDBJ databases">
        <title>Antribacter stalactiti gen. nov., sp. nov., a new member of the family Nacardiaceae isolated from a cave.</title>
        <authorList>
            <person name="Kim I.S."/>
        </authorList>
    </citation>
    <scope>NUCLEOTIDE SEQUENCE [LARGE SCALE GENOMIC DNA]</scope>
    <source>
        <strain evidence="3 4">YC2-7</strain>
    </source>
</reference>
<organism evidence="3 4">
    <name type="scientific">Antrihabitans stalactiti</name>
    <dbReference type="NCBI Taxonomy" id="2584121"/>
    <lineage>
        <taxon>Bacteria</taxon>
        <taxon>Bacillati</taxon>
        <taxon>Actinomycetota</taxon>
        <taxon>Actinomycetes</taxon>
        <taxon>Mycobacteriales</taxon>
        <taxon>Nocardiaceae</taxon>
        <taxon>Antrihabitans</taxon>
    </lineage>
</organism>
<name>A0A848KP77_9NOCA</name>
<dbReference type="Proteomes" id="UP000535543">
    <property type="component" value="Unassembled WGS sequence"/>
</dbReference>
<dbReference type="InterPro" id="IPR012349">
    <property type="entry name" value="Split_barrel_FMN-bd"/>
</dbReference>
<proteinExistence type="predicted"/>
<dbReference type="RefSeq" id="WP_169593361.1">
    <property type="nucleotide sequence ID" value="NZ_VCQU01000012.1"/>
</dbReference>
<dbReference type="EMBL" id="VCQU01000012">
    <property type="protein sequence ID" value="NMN98744.1"/>
    <property type="molecule type" value="Genomic_DNA"/>
</dbReference>
<dbReference type="SUPFAM" id="SSF50475">
    <property type="entry name" value="FMN-binding split barrel"/>
    <property type="match status" value="1"/>
</dbReference>
<sequence length="126" mass="13898">MTNGFGDLAKAQYISLTTFKKDGTPRATPVWFAQDGEKLVVWSETNAWKVKRARRNPDVLVQKCDMRGKTTGEVAKGSAEVLDEQASERVRQLIMKKYGIIGLLTVKFSTLRRGKNGTIGIAIAPA</sequence>
<protein>
    <submittedName>
        <fullName evidence="3">PPOX class F420-dependent oxidoreductase</fullName>
    </submittedName>
</protein>
<dbReference type="AlphaFoldDB" id="A0A848KP77"/>
<gene>
    <name evidence="3" type="ORF">FGL95_27295</name>
</gene>
<feature type="domain" description="Pyridoxamine 5'-phosphate oxidase N-terminal" evidence="2">
    <location>
        <begin position="8"/>
        <end position="99"/>
    </location>
</feature>
<evidence type="ECO:0000256" key="1">
    <source>
        <dbReference type="ARBA" id="ARBA00023002"/>
    </source>
</evidence>
<comment type="caution">
    <text evidence="3">The sequence shown here is derived from an EMBL/GenBank/DDBJ whole genome shotgun (WGS) entry which is preliminary data.</text>
</comment>
<dbReference type="PANTHER" id="PTHR35176:SF11">
    <property type="entry name" value="PYRIDOXAMINE 5'-PHOSPHATE OXIDASE FAMILY PROTEIN"/>
    <property type="match status" value="1"/>
</dbReference>
<reference evidence="3 4" key="1">
    <citation type="submission" date="2019-05" db="EMBL/GenBank/DDBJ databases">
        <authorList>
            <person name="Lee S.D."/>
        </authorList>
    </citation>
    <scope>NUCLEOTIDE SEQUENCE [LARGE SCALE GENOMIC DNA]</scope>
    <source>
        <strain evidence="3 4">YC2-7</strain>
    </source>
</reference>